<dbReference type="SUPFAM" id="SSF48179">
    <property type="entry name" value="6-phosphogluconate dehydrogenase C-terminal domain-like"/>
    <property type="match status" value="1"/>
</dbReference>
<dbReference type="AlphaFoldDB" id="A0A1I5F3L2"/>
<evidence type="ECO:0000259" key="5">
    <source>
        <dbReference type="Pfam" id="PF03446"/>
    </source>
</evidence>
<feature type="domain" description="3-hydroxyisobutyrate dehydrogenase-like NAD-binding" evidence="6">
    <location>
        <begin position="165"/>
        <end position="260"/>
    </location>
</feature>
<dbReference type="InParanoid" id="A0A1I5F3L2"/>
<evidence type="ECO:0000313" key="8">
    <source>
        <dbReference type="Proteomes" id="UP000183413"/>
    </source>
</evidence>
<dbReference type="OrthoDB" id="3185659at2"/>
<evidence type="ECO:0000259" key="6">
    <source>
        <dbReference type="Pfam" id="PF14833"/>
    </source>
</evidence>
<dbReference type="Pfam" id="PF14833">
    <property type="entry name" value="NAD_binding_11"/>
    <property type="match status" value="1"/>
</dbReference>
<dbReference type="EMBL" id="FOVH01000004">
    <property type="protein sequence ID" value="SFO18199.1"/>
    <property type="molecule type" value="Genomic_DNA"/>
</dbReference>
<dbReference type="PANTHER" id="PTHR22981">
    <property type="entry name" value="3-HYDROXYISOBUTYRATE DEHYDROGENASE-RELATED"/>
    <property type="match status" value="1"/>
</dbReference>
<comment type="similarity">
    <text evidence="1">Belongs to the HIBADH-related family.</text>
</comment>
<dbReference type="InterPro" id="IPR029154">
    <property type="entry name" value="HIBADH-like_NADP-bd"/>
</dbReference>
<dbReference type="InterPro" id="IPR013328">
    <property type="entry name" value="6PGD_dom2"/>
</dbReference>
<keyword evidence="3" id="KW-0520">NAD</keyword>
<keyword evidence="2" id="KW-0560">Oxidoreductase</keyword>
<dbReference type="GO" id="GO:0016616">
    <property type="term" value="F:oxidoreductase activity, acting on the CH-OH group of donors, NAD or NADP as acceptor"/>
    <property type="evidence" value="ECO:0007669"/>
    <property type="project" value="TreeGrafter"/>
</dbReference>
<dbReference type="GO" id="GO:0051287">
    <property type="term" value="F:NAD binding"/>
    <property type="evidence" value="ECO:0007669"/>
    <property type="project" value="InterPro"/>
</dbReference>
<dbReference type="PIRSF" id="PIRSF000103">
    <property type="entry name" value="HIBADH"/>
    <property type="match status" value="1"/>
</dbReference>
<evidence type="ECO:0000256" key="1">
    <source>
        <dbReference type="ARBA" id="ARBA00009080"/>
    </source>
</evidence>
<dbReference type="InterPro" id="IPR015815">
    <property type="entry name" value="HIBADH-related"/>
</dbReference>
<proteinExistence type="inferred from homology"/>
<gene>
    <name evidence="7" type="ORF">SAMN04489713_104409</name>
</gene>
<reference evidence="7 8" key="1">
    <citation type="submission" date="2016-10" db="EMBL/GenBank/DDBJ databases">
        <authorList>
            <person name="de Groot N.N."/>
        </authorList>
    </citation>
    <scope>NUCLEOTIDE SEQUENCE [LARGE SCALE GENOMIC DNA]</scope>
    <source>
        <strain evidence="7 8">DSM 43067</strain>
    </source>
</reference>
<dbReference type="SUPFAM" id="SSF51735">
    <property type="entry name" value="NAD(P)-binding Rossmann-fold domains"/>
    <property type="match status" value="1"/>
</dbReference>
<protein>
    <submittedName>
        <fullName evidence="7">3-hydroxyisobutyrate dehydrogenase</fullName>
    </submittedName>
</protein>
<feature type="domain" description="6-phosphogluconate dehydrogenase NADP-binding" evidence="5">
    <location>
        <begin position="7"/>
        <end position="162"/>
    </location>
</feature>
<feature type="active site" evidence="4">
    <location>
        <position position="171"/>
    </location>
</feature>
<organism evidence="7 8">
    <name type="scientific">Actinomadura madurae</name>
    <dbReference type="NCBI Taxonomy" id="1993"/>
    <lineage>
        <taxon>Bacteria</taxon>
        <taxon>Bacillati</taxon>
        <taxon>Actinomycetota</taxon>
        <taxon>Actinomycetes</taxon>
        <taxon>Streptosporangiales</taxon>
        <taxon>Thermomonosporaceae</taxon>
        <taxon>Actinomadura</taxon>
    </lineage>
</organism>
<evidence type="ECO:0000256" key="2">
    <source>
        <dbReference type="ARBA" id="ARBA00023002"/>
    </source>
</evidence>
<keyword evidence="8" id="KW-1185">Reference proteome</keyword>
<evidence type="ECO:0000256" key="3">
    <source>
        <dbReference type="ARBA" id="ARBA00023027"/>
    </source>
</evidence>
<dbReference type="STRING" id="1993.SAMN04489713_104409"/>
<dbReference type="Gene3D" id="1.10.1040.10">
    <property type="entry name" value="N-(1-d-carboxylethyl)-l-norvaline Dehydrogenase, domain 2"/>
    <property type="match status" value="1"/>
</dbReference>
<dbReference type="InterPro" id="IPR008927">
    <property type="entry name" value="6-PGluconate_DH-like_C_sf"/>
</dbReference>
<dbReference type="Pfam" id="PF03446">
    <property type="entry name" value="NAD_binding_2"/>
    <property type="match status" value="1"/>
</dbReference>
<accession>A0A1I5F3L2</accession>
<sequence length="303" mass="30747">MTEKRPVGFVGLGNMGGRIARRIIERGHRVLGHDSDPGKVAAAGADPAGSAAGVAEGSDTILLSLPDSKAVEAVVMGAGGLLGACRPGQVVVDLSTAAPESTVWLHAALRERGVTFLDAGVTGGAAAAERGALTLMVGGSADAVGALYWLFDLFAAKVFVMGDSGAGHTAKLLNNFLNAVSLAATAEVMVAGRAAGLDPGRLLAVLNAGSGQNFATRERFPHIIRGDYLEGGLTGALMMKDIVLYVERARALGVPTLNAAGPLATFGLSNNLGYADQISNRVVDALGDVAGGIRVHDGEEAAR</sequence>
<dbReference type="Proteomes" id="UP000183413">
    <property type="component" value="Unassembled WGS sequence"/>
</dbReference>
<dbReference type="RefSeq" id="WP_021594250.1">
    <property type="nucleotide sequence ID" value="NZ_CP083237.1"/>
</dbReference>
<dbReference type="InterPro" id="IPR036291">
    <property type="entry name" value="NAD(P)-bd_dom_sf"/>
</dbReference>
<dbReference type="eggNOG" id="COG2084">
    <property type="taxonomic scope" value="Bacteria"/>
</dbReference>
<dbReference type="Gene3D" id="3.40.50.720">
    <property type="entry name" value="NAD(P)-binding Rossmann-like Domain"/>
    <property type="match status" value="1"/>
</dbReference>
<dbReference type="GO" id="GO:0050661">
    <property type="term" value="F:NADP binding"/>
    <property type="evidence" value="ECO:0007669"/>
    <property type="project" value="InterPro"/>
</dbReference>
<name>A0A1I5F3L2_9ACTN</name>
<dbReference type="GeneID" id="99653911"/>
<evidence type="ECO:0000256" key="4">
    <source>
        <dbReference type="PIRSR" id="PIRSR000103-1"/>
    </source>
</evidence>
<evidence type="ECO:0000313" key="7">
    <source>
        <dbReference type="EMBL" id="SFO18199.1"/>
    </source>
</evidence>
<dbReference type="PANTHER" id="PTHR22981:SF7">
    <property type="entry name" value="3-HYDROXYISOBUTYRATE DEHYDROGENASE, MITOCHONDRIAL"/>
    <property type="match status" value="1"/>
</dbReference>
<dbReference type="InterPro" id="IPR006115">
    <property type="entry name" value="6PGDH_NADP-bd"/>
</dbReference>